<protein>
    <submittedName>
        <fullName evidence="4">HAD family hydrolase</fullName>
    </submittedName>
</protein>
<dbReference type="Proteomes" id="UP001594351">
    <property type="component" value="Unassembled WGS sequence"/>
</dbReference>
<name>A0ABV6YX54_UNCC1</name>
<evidence type="ECO:0000256" key="1">
    <source>
        <dbReference type="ARBA" id="ARBA00022723"/>
    </source>
</evidence>
<dbReference type="InterPro" id="IPR036412">
    <property type="entry name" value="HAD-like_sf"/>
</dbReference>
<dbReference type="Gene3D" id="1.20.1440.100">
    <property type="entry name" value="SG protein - dephosphorylation function"/>
    <property type="match status" value="1"/>
</dbReference>
<evidence type="ECO:0000256" key="3">
    <source>
        <dbReference type="ARBA" id="ARBA00022842"/>
    </source>
</evidence>
<accession>A0ABV6YX54</accession>
<dbReference type="EMBL" id="JBHPBY010000124">
    <property type="protein sequence ID" value="MFC1850782.1"/>
    <property type="molecule type" value="Genomic_DNA"/>
</dbReference>
<dbReference type="PANTHER" id="PTHR43344:SF13">
    <property type="entry name" value="PHOSPHATASE RV3661-RELATED"/>
    <property type="match status" value="1"/>
</dbReference>
<keyword evidence="3" id="KW-0460">Magnesium</keyword>
<sequence>MTVVFFDVDKTLVKNTTVIAIVKYYLHNGHFGLTQIFWAIIYKILYSVDLVKPMAMMQRGLKPFIGRPRKEVQTELQEVFEKYIKSSFYQEALDLIKEHQNTGNRVVLLTSTSWDIAKAIADYLQLEYIASAAVTENGIYTDQIKLPVPYGEGKMILARQFCENHGYTLEEAFFYTDSHSDLQLLQAVGHPVCVNPDIRLLLKAKRFGWPILKFKFVHPDGQK</sequence>
<dbReference type="NCBIfam" id="TIGR01488">
    <property type="entry name" value="HAD-SF-IB"/>
    <property type="match status" value="1"/>
</dbReference>
<dbReference type="PANTHER" id="PTHR43344">
    <property type="entry name" value="PHOSPHOSERINE PHOSPHATASE"/>
    <property type="match status" value="1"/>
</dbReference>
<evidence type="ECO:0000313" key="4">
    <source>
        <dbReference type="EMBL" id="MFC1850782.1"/>
    </source>
</evidence>
<comment type="caution">
    <text evidence="4">The sequence shown here is derived from an EMBL/GenBank/DDBJ whole genome shotgun (WGS) entry which is preliminary data.</text>
</comment>
<keyword evidence="5" id="KW-1185">Reference proteome</keyword>
<evidence type="ECO:0000313" key="5">
    <source>
        <dbReference type="Proteomes" id="UP001594351"/>
    </source>
</evidence>
<organism evidence="4 5">
    <name type="scientific">candidate division CSSED10-310 bacterium</name>
    <dbReference type="NCBI Taxonomy" id="2855610"/>
    <lineage>
        <taxon>Bacteria</taxon>
        <taxon>Bacteria division CSSED10-310</taxon>
    </lineage>
</organism>
<dbReference type="InterPro" id="IPR006385">
    <property type="entry name" value="HAD_hydro_SerB1"/>
</dbReference>
<evidence type="ECO:0000256" key="2">
    <source>
        <dbReference type="ARBA" id="ARBA00022801"/>
    </source>
</evidence>
<dbReference type="Pfam" id="PF12710">
    <property type="entry name" value="HAD"/>
    <property type="match status" value="1"/>
</dbReference>
<keyword evidence="1" id="KW-0479">Metal-binding</keyword>
<dbReference type="InterPro" id="IPR023214">
    <property type="entry name" value="HAD_sf"/>
</dbReference>
<gene>
    <name evidence="4" type="ORF">ACFL27_11365</name>
</gene>
<proteinExistence type="predicted"/>
<dbReference type="GO" id="GO:0016787">
    <property type="term" value="F:hydrolase activity"/>
    <property type="evidence" value="ECO:0007669"/>
    <property type="project" value="UniProtKB-KW"/>
</dbReference>
<reference evidence="4 5" key="1">
    <citation type="submission" date="2024-09" db="EMBL/GenBank/DDBJ databases">
        <title>Laminarin stimulates single cell rates of sulfate reduction while oxygen inhibits transcriptomic activity in coastal marine sediment.</title>
        <authorList>
            <person name="Lindsay M."/>
            <person name="Orcutt B."/>
            <person name="Emerson D."/>
            <person name="Stepanauskas R."/>
            <person name="D'Angelo T."/>
        </authorList>
    </citation>
    <scope>NUCLEOTIDE SEQUENCE [LARGE SCALE GENOMIC DNA]</scope>
    <source>
        <strain evidence="4">SAG AM-311-K15</strain>
    </source>
</reference>
<keyword evidence="2 4" id="KW-0378">Hydrolase</keyword>
<dbReference type="InterPro" id="IPR050582">
    <property type="entry name" value="HAD-like_SerB"/>
</dbReference>
<dbReference type="NCBIfam" id="TIGR01490">
    <property type="entry name" value="HAD-SF-IB-hyp1"/>
    <property type="match status" value="1"/>
</dbReference>
<dbReference type="Gene3D" id="3.40.50.1000">
    <property type="entry name" value="HAD superfamily/HAD-like"/>
    <property type="match status" value="1"/>
</dbReference>
<dbReference type="SUPFAM" id="SSF56784">
    <property type="entry name" value="HAD-like"/>
    <property type="match status" value="1"/>
</dbReference>